<comment type="caution">
    <text evidence="1">The sequence shown here is derived from an EMBL/GenBank/DDBJ whole genome shotgun (WGS) entry which is preliminary data.</text>
</comment>
<gene>
    <name evidence="1" type="ORF">TNIN_13601</name>
</gene>
<evidence type="ECO:0000313" key="1">
    <source>
        <dbReference type="EMBL" id="GFS63916.1"/>
    </source>
</evidence>
<dbReference type="Proteomes" id="UP000886998">
    <property type="component" value="Unassembled WGS sequence"/>
</dbReference>
<keyword evidence="2" id="KW-1185">Reference proteome</keyword>
<proteinExistence type="predicted"/>
<sequence length="116" mass="13134">MEAQLRNEESALLIQGDRETRMIMQVIGKKHPCNCLPPEGNELYIETIGPLPIAPTRDKYILSDICMSPRYHESVPMIRISLYDSIHTSCGSVVANFRTRGSFLEIGALARQRPYL</sequence>
<reference evidence="1" key="1">
    <citation type="submission" date="2020-08" db="EMBL/GenBank/DDBJ databases">
        <title>Multicomponent nature underlies the extraordinary mechanical properties of spider dragline silk.</title>
        <authorList>
            <person name="Kono N."/>
            <person name="Nakamura H."/>
            <person name="Mori M."/>
            <person name="Yoshida Y."/>
            <person name="Ohtoshi R."/>
            <person name="Malay A.D."/>
            <person name="Moran D.A.P."/>
            <person name="Tomita M."/>
            <person name="Numata K."/>
            <person name="Arakawa K."/>
        </authorList>
    </citation>
    <scope>NUCLEOTIDE SEQUENCE</scope>
</reference>
<organism evidence="1 2">
    <name type="scientific">Trichonephila inaurata madagascariensis</name>
    <dbReference type="NCBI Taxonomy" id="2747483"/>
    <lineage>
        <taxon>Eukaryota</taxon>
        <taxon>Metazoa</taxon>
        <taxon>Ecdysozoa</taxon>
        <taxon>Arthropoda</taxon>
        <taxon>Chelicerata</taxon>
        <taxon>Arachnida</taxon>
        <taxon>Araneae</taxon>
        <taxon>Araneomorphae</taxon>
        <taxon>Entelegynae</taxon>
        <taxon>Araneoidea</taxon>
        <taxon>Nephilidae</taxon>
        <taxon>Trichonephila</taxon>
        <taxon>Trichonephila inaurata</taxon>
    </lineage>
</organism>
<evidence type="ECO:0000313" key="2">
    <source>
        <dbReference type="Proteomes" id="UP000886998"/>
    </source>
</evidence>
<name>A0A8X6IWQ3_9ARAC</name>
<accession>A0A8X6IWQ3</accession>
<dbReference type="AlphaFoldDB" id="A0A8X6IWQ3"/>
<dbReference type="EMBL" id="BMAV01027969">
    <property type="protein sequence ID" value="GFS63916.1"/>
    <property type="molecule type" value="Genomic_DNA"/>
</dbReference>
<protein>
    <submittedName>
        <fullName evidence="1">Uncharacterized protein</fullName>
    </submittedName>
</protein>